<dbReference type="AlphaFoldDB" id="A0A0F7J7P4"/>
<keyword evidence="1" id="KW-0472">Membrane</keyword>
<accession>A0A5K1UHE1</accession>
<dbReference type="EMBL" id="AAKUOT010000088">
    <property type="protein sequence ID" value="ECV8763847.1"/>
    <property type="molecule type" value="Genomic_DNA"/>
</dbReference>
<evidence type="ECO:0000313" key="14">
    <source>
        <dbReference type="Proteomes" id="UP000338496"/>
    </source>
</evidence>
<reference evidence="8" key="6">
    <citation type="submission" date="2019-10" db="EMBL/GenBank/DDBJ databases">
        <authorList>
            <consortium name="NCBI Pathogen Detection Project"/>
        </authorList>
    </citation>
    <scope>NUCLEOTIDE SEQUENCE</scope>
    <source>
        <strain evidence="8">Salmonella enterica</strain>
    </source>
</reference>
<keyword evidence="1" id="KW-1133">Transmembrane helix</keyword>
<evidence type="ECO:0000256" key="1">
    <source>
        <dbReference type="SAM" id="Phobius"/>
    </source>
</evidence>
<protein>
    <submittedName>
        <fullName evidence="2 9">Membrane protein</fullName>
    </submittedName>
    <submittedName>
        <fullName evidence="3">Phage holin family protein</fullName>
    </submittedName>
</protein>
<reference evidence="9 13" key="1">
    <citation type="submission" date="2014-09" db="EMBL/GenBank/DDBJ databases">
        <title>Salmonella Genotype and Phenotype Association.</title>
        <authorList>
            <person name="Chen Y."/>
            <person name="Folster J."/>
            <person name="Ayers S."/>
            <person name="Kabera C."/>
            <person name="Li C."/>
            <person name="Mukherjee S."/>
            <person name="Lam C."/>
            <person name="Zhao S."/>
            <person name="McDermott P."/>
        </authorList>
    </citation>
    <scope>NUCLEOTIDE SEQUENCE [LARGE SCALE GENOMIC DNA]</scope>
    <source>
        <strain evidence="9 13">CVM N32045</strain>
    </source>
</reference>
<dbReference type="Proteomes" id="UP000839617">
    <property type="component" value="Unassembled WGS sequence"/>
</dbReference>
<dbReference type="Proteomes" id="UP000885385">
    <property type="component" value="Unassembled WGS sequence"/>
</dbReference>
<dbReference type="EMBL" id="DAAFPQ010000012">
    <property type="protein sequence ID" value="HAB0972058.1"/>
    <property type="molecule type" value="Genomic_DNA"/>
</dbReference>
<organism evidence="2 12">
    <name type="scientific">Salmonella typhimurium</name>
    <dbReference type="NCBI Taxonomy" id="90371"/>
    <lineage>
        <taxon>Bacteria</taxon>
        <taxon>Pseudomonadati</taxon>
        <taxon>Pseudomonadota</taxon>
        <taxon>Gammaproteobacteria</taxon>
        <taxon>Enterobacterales</taxon>
        <taxon>Enterobacteriaceae</taxon>
        <taxon>Salmonella</taxon>
    </lineage>
</organism>
<evidence type="ECO:0000313" key="12">
    <source>
        <dbReference type="Proteomes" id="UP000034636"/>
    </source>
</evidence>
<dbReference type="EMBL" id="AALDNI010000079">
    <property type="protein sequence ID" value="ECY5344102.1"/>
    <property type="molecule type" value="Genomic_DNA"/>
</dbReference>
<dbReference type="EMBL" id="RSUA01000072">
    <property type="protein sequence ID" value="MIT51916.1"/>
    <property type="molecule type" value="Genomic_DNA"/>
</dbReference>
<dbReference type="InterPro" id="IPR008473">
    <property type="entry name" value="Phage_holin_3_7"/>
</dbReference>
<dbReference type="Proteomes" id="UP000054461">
    <property type="component" value="Unassembled WGS sequence"/>
</dbReference>
<keyword evidence="1" id="KW-0812">Transmembrane</keyword>
<dbReference type="EMBL" id="AAIGQE010000005">
    <property type="protein sequence ID" value="ECE0295393.1"/>
    <property type="molecule type" value="Genomic_DNA"/>
</dbReference>
<feature type="transmembrane region" description="Helical" evidence="1">
    <location>
        <begin position="6"/>
        <end position="27"/>
    </location>
</feature>
<evidence type="ECO:0000313" key="4">
    <source>
        <dbReference type="EMBL" id="ECE0295393.1"/>
    </source>
</evidence>
<dbReference type="RefSeq" id="WP_000422366.1">
    <property type="nucleotide sequence ID" value="NZ_AP023291.1"/>
</dbReference>
<dbReference type="Proteomes" id="UP000338496">
    <property type="component" value="Unassembled WGS sequence"/>
</dbReference>
<feature type="transmembrane region" description="Helical" evidence="1">
    <location>
        <begin position="39"/>
        <end position="60"/>
    </location>
</feature>
<proteinExistence type="predicted"/>
<reference evidence="6" key="5">
    <citation type="submission" date="2018-07" db="EMBL/GenBank/DDBJ databases">
        <authorList>
            <person name="Ashton P.M."/>
            <person name="Dallman T."/>
            <person name="Nair S."/>
            <person name="De Pinna E."/>
            <person name="Peters T."/>
            <person name="Grant K."/>
        </authorList>
    </citation>
    <scope>NUCLEOTIDE SEQUENCE [LARGE SCALE GENOMIC DNA]</scope>
    <source>
        <strain evidence="3">231108</strain>
        <strain evidence="5">265852</strain>
        <strain evidence="10">29290</strain>
        <strain evidence="11">425567</strain>
        <strain evidence="7">43916</strain>
        <strain evidence="6">86846</strain>
    </source>
</reference>
<evidence type="ECO:0000313" key="7">
    <source>
        <dbReference type="EMBL" id="ECY5344102.1"/>
    </source>
</evidence>
<dbReference type="EMBL" id="AAHIDF010000028">
    <property type="protein sequence ID" value="EBW3630186.1"/>
    <property type="molecule type" value="Genomic_DNA"/>
</dbReference>
<dbReference type="EMBL" id="AAIKGB010000027">
    <property type="protein sequence ID" value="ECF1545662.1"/>
    <property type="molecule type" value="Genomic_DNA"/>
</dbReference>
<evidence type="ECO:0000313" key="9">
    <source>
        <dbReference type="EMBL" id="KTZ08773.1"/>
    </source>
</evidence>
<evidence type="ECO:0000313" key="11">
    <source>
        <dbReference type="EMBL" id="MLP87838.1"/>
    </source>
</evidence>
<reference evidence="8" key="3">
    <citation type="journal article" date="2018" name="Genome Biol.">
        <title>SKESA: strategic k-mer extension for scrupulous assemblies.</title>
        <authorList>
            <person name="Souvorov A."/>
            <person name="Agarwala R."/>
            <person name="Lipman D.J."/>
        </authorList>
    </citation>
    <scope>NUCLEOTIDE SEQUENCE</scope>
    <source>
        <strain evidence="8">Salmonella enterica</strain>
    </source>
</reference>
<dbReference type="Proteomes" id="UP000885258">
    <property type="component" value="Unassembled WGS sequence"/>
</dbReference>
<evidence type="ECO:0000313" key="6">
    <source>
        <dbReference type="EMBL" id="ECV8763847.1"/>
    </source>
</evidence>
<accession>A0A0J5EM65</accession>
<evidence type="ECO:0000313" key="13">
    <source>
        <dbReference type="Proteomes" id="UP000054461"/>
    </source>
</evidence>
<sequence>MELNDPTATINALLCACVVITLMFYRRGDSRHRPWVSRLAWLITVTYSAVPLAYLCGIYPHSSWPIIVANTIFLSVLVAVRGNVARLVDHLRH</sequence>
<dbReference type="Pfam" id="PF05449">
    <property type="entry name" value="Phage_holin_3_7"/>
    <property type="match status" value="1"/>
</dbReference>
<reference evidence="2 12" key="2">
    <citation type="journal article" date="2015" name="Genome Announc.">
        <title>Complete Genome Sequencing of a Multidrug-Resistant and Human-Invasive Salmonella enterica Serovar Typhimurium Strain of the Emerging Sequence Type 213 Genotype.</title>
        <authorList>
            <person name="Calva E."/>
            <person name="Silva C."/>
            <person name="Zaidi M.B."/>
            <person name="Sanchez-Flores A."/>
            <person name="Estrada K."/>
            <person name="Silva G.G."/>
            <person name="Soto-Jimenez L.M."/>
            <person name="Wiesner M."/>
            <person name="Fernandez-Mora M."/>
            <person name="Edwards R.A."/>
            <person name="Vinuesa P."/>
        </authorList>
    </citation>
    <scope>NUCLEOTIDE SEQUENCE [LARGE SCALE GENOMIC DNA]</scope>
    <source>
        <strain evidence="2 12">YU39</strain>
    </source>
</reference>
<dbReference type="EMBL" id="RVDJ01000029">
    <property type="protein sequence ID" value="MLP87838.1"/>
    <property type="molecule type" value="Genomic_DNA"/>
</dbReference>
<dbReference type="EMBL" id="JYVU01000052">
    <property type="protein sequence ID" value="KTZ08773.1"/>
    <property type="molecule type" value="Genomic_DNA"/>
</dbReference>
<reference evidence="4 14" key="4">
    <citation type="submission" date="2018-07" db="EMBL/GenBank/DDBJ databases">
        <authorList>
            <consortium name="GenomeTrakr network: Whole genome sequencing for foodborne pathogen traceback"/>
        </authorList>
    </citation>
    <scope>NUCLEOTIDE SEQUENCE [LARGE SCALE GENOMIC DNA]</scope>
    <source>
        <strain evidence="4 14">VA_WGS-00080</strain>
    </source>
</reference>
<evidence type="ECO:0000313" key="5">
    <source>
        <dbReference type="EMBL" id="ECF1545662.1"/>
    </source>
</evidence>
<feature type="transmembrane region" description="Helical" evidence="1">
    <location>
        <begin position="66"/>
        <end position="84"/>
    </location>
</feature>
<dbReference type="Proteomes" id="UP000839907">
    <property type="component" value="Unassembled WGS sequence"/>
</dbReference>
<dbReference type="Proteomes" id="UP000839581">
    <property type="component" value="Unassembled WGS sequence"/>
</dbReference>
<dbReference type="Proteomes" id="UP000034636">
    <property type="component" value="Chromosome"/>
</dbReference>
<name>A0A0F7J7P4_SALTM</name>
<evidence type="ECO:0000313" key="8">
    <source>
        <dbReference type="EMBL" id="HAB0972058.1"/>
    </source>
</evidence>
<dbReference type="Proteomes" id="UP000839595">
    <property type="component" value="Unassembled WGS sequence"/>
</dbReference>
<evidence type="ECO:0000313" key="2">
    <source>
        <dbReference type="EMBL" id="AKH07679.1"/>
    </source>
</evidence>
<dbReference type="PATRIC" id="fig|59201.158.peg.2213"/>
<accession>A0A0F7J7P4</accession>
<evidence type="ECO:0000313" key="10">
    <source>
        <dbReference type="EMBL" id="MIT51916.1"/>
    </source>
</evidence>
<dbReference type="EMBL" id="CP011428">
    <property type="protein sequence ID" value="AKH07679.1"/>
    <property type="molecule type" value="Genomic_DNA"/>
</dbReference>
<accession>A0A504Z6N4</accession>
<evidence type="ECO:0000313" key="3">
    <source>
        <dbReference type="EMBL" id="EBW3630186.1"/>
    </source>
</evidence>
<gene>
    <name evidence="6" type="ORF">AAB27_23535</name>
    <name evidence="10" type="ORF">AU613_24045</name>
    <name evidence="7" type="ORF">AVC05_23125</name>
    <name evidence="4" type="ORF">CE70_09385</name>
    <name evidence="9" type="ORF">DD95_18335</name>
    <name evidence="3" type="ORF">DPF41_19190</name>
    <name evidence="11" type="ORF">DRM14_21475</name>
    <name evidence="5" type="ORF">E0935_20805</name>
    <name evidence="8" type="ORF">GB466_16040</name>
    <name evidence="2" type="ORF">SE14_02176</name>
</gene>